<dbReference type="KEGG" id="slan:GV829_07780"/>
<evidence type="ECO:0000313" key="2">
    <source>
        <dbReference type="Proteomes" id="UP000503018"/>
    </source>
</evidence>
<reference evidence="1 2" key="1">
    <citation type="submission" date="2020-01" db="EMBL/GenBank/DDBJ databases">
        <title>Sphingomonas sp. strain CSW-10.</title>
        <authorList>
            <person name="Chen W.-M."/>
        </authorList>
    </citation>
    <scope>NUCLEOTIDE SEQUENCE [LARGE SCALE GENOMIC DNA]</scope>
    <source>
        <strain evidence="1 2">CSW-10</strain>
    </source>
</reference>
<protein>
    <submittedName>
        <fullName evidence="1">Uncharacterized protein</fullName>
    </submittedName>
</protein>
<organism evidence="1 2">
    <name type="scientific">Sphingomonas lacunae</name>
    <dbReference type="NCBI Taxonomy" id="2698828"/>
    <lineage>
        <taxon>Bacteria</taxon>
        <taxon>Pseudomonadati</taxon>
        <taxon>Pseudomonadota</taxon>
        <taxon>Alphaproteobacteria</taxon>
        <taxon>Sphingomonadales</taxon>
        <taxon>Sphingomonadaceae</taxon>
        <taxon>Sphingomonas</taxon>
    </lineage>
</organism>
<dbReference type="AlphaFoldDB" id="A0A6M4AVN0"/>
<gene>
    <name evidence="1" type="ORF">GV829_07780</name>
</gene>
<keyword evidence="2" id="KW-1185">Reference proteome</keyword>
<dbReference type="EMBL" id="CP053015">
    <property type="protein sequence ID" value="QJQ32362.1"/>
    <property type="molecule type" value="Genomic_DNA"/>
</dbReference>
<accession>A0A6M4AVN0</accession>
<evidence type="ECO:0000313" key="1">
    <source>
        <dbReference type="EMBL" id="QJQ32362.1"/>
    </source>
</evidence>
<sequence>MPSDQIVPVRNTIAGGILTGGKSALAKPLAVPLALILLMLGACAPFDYAAASPEERQVWLDATAKGMASGLEKTLPRGSNGFYAEMGPTRTDAEAKTIDVVVNVTSGGEKISIGTATRDQMMEQVCSTYSNTDIERNGIAVSVRYMLPGGGTAVALTMSPENCARYAGG</sequence>
<proteinExistence type="predicted"/>
<name>A0A6M4AVN0_9SPHN</name>
<dbReference type="RefSeq" id="WP_169945545.1">
    <property type="nucleotide sequence ID" value="NZ_CP053015.1"/>
</dbReference>
<dbReference type="Proteomes" id="UP000503018">
    <property type="component" value="Chromosome"/>
</dbReference>